<keyword evidence="3" id="KW-0227">DNA damage</keyword>
<dbReference type="InterPro" id="IPR005122">
    <property type="entry name" value="Uracil-DNA_glycosylase-like"/>
</dbReference>
<comment type="similarity">
    <text evidence="8">Belongs to the uracil-DNA glycosylase (UDG) superfamily. Type 5 (UDGb) family.</text>
</comment>
<dbReference type="PANTHER" id="PTHR33693">
    <property type="entry name" value="TYPE-5 URACIL-DNA GLYCOSYLASE"/>
    <property type="match status" value="1"/>
</dbReference>
<evidence type="ECO:0000256" key="9">
    <source>
        <dbReference type="ARBA" id="ARBA00023887"/>
    </source>
</evidence>
<evidence type="ECO:0000256" key="4">
    <source>
        <dbReference type="ARBA" id="ARBA00022801"/>
    </source>
</evidence>
<keyword evidence="4" id="KW-0378">Hydrolase</keyword>
<dbReference type="InterPro" id="IPR044147">
    <property type="entry name" value="UdgB-like"/>
</dbReference>
<evidence type="ECO:0000256" key="5">
    <source>
        <dbReference type="ARBA" id="ARBA00023004"/>
    </source>
</evidence>
<keyword evidence="1" id="KW-0004">4Fe-4S</keyword>
<protein>
    <recommendedName>
        <fullName evidence="9">Type-5 uracil-DNA glycosylase</fullName>
    </recommendedName>
</protein>
<evidence type="ECO:0000256" key="2">
    <source>
        <dbReference type="ARBA" id="ARBA00022723"/>
    </source>
</evidence>
<proteinExistence type="inferred from homology"/>
<name>A0A841HZJ1_9DEIO</name>
<dbReference type="InterPro" id="IPR036895">
    <property type="entry name" value="Uracil-DNA_glycosylase-like_sf"/>
</dbReference>
<keyword evidence="5" id="KW-0408">Iron</keyword>
<dbReference type="SUPFAM" id="SSF52141">
    <property type="entry name" value="Uracil-DNA glycosylase-like"/>
    <property type="match status" value="1"/>
</dbReference>
<dbReference type="Pfam" id="PF03167">
    <property type="entry name" value="UDG"/>
    <property type="match status" value="1"/>
</dbReference>
<dbReference type="PANTHER" id="PTHR33693:SF3">
    <property type="entry name" value="TYPE-5 URACIL-DNA GLYCOSYLASE"/>
    <property type="match status" value="1"/>
</dbReference>
<dbReference type="GO" id="GO:0004844">
    <property type="term" value="F:uracil DNA N-glycosylase activity"/>
    <property type="evidence" value="ECO:0007669"/>
    <property type="project" value="InterPro"/>
</dbReference>
<dbReference type="SMART" id="SM00987">
    <property type="entry name" value="UreE_C"/>
    <property type="match status" value="1"/>
</dbReference>
<dbReference type="GO" id="GO:0051539">
    <property type="term" value="F:4 iron, 4 sulfur cluster binding"/>
    <property type="evidence" value="ECO:0007669"/>
    <property type="project" value="UniProtKB-KW"/>
</dbReference>
<organism evidence="11 12">
    <name type="scientific">Deinobacterium chartae</name>
    <dbReference type="NCBI Taxonomy" id="521158"/>
    <lineage>
        <taxon>Bacteria</taxon>
        <taxon>Thermotogati</taxon>
        <taxon>Deinococcota</taxon>
        <taxon>Deinococci</taxon>
        <taxon>Deinococcales</taxon>
        <taxon>Deinococcaceae</taxon>
        <taxon>Deinobacterium</taxon>
    </lineage>
</organism>
<dbReference type="InterPro" id="IPR051536">
    <property type="entry name" value="UDG_Type-4/5"/>
</dbReference>
<dbReference type="Proteomes" id="UP000569951">
    <property type="component" value="Unassembled WGS sequence"/>
</dbReference>
<keyword evidence="12" id="KW-1185">Reference proteome</keyword>
<dbReference type="SMART" id="SM00986">
    <property type="entry name" value="UDG"/>
    <property type="match status" value="1"/>
</dbReference>
<dbReference type="Gene3D" id="3.40.470.10">
    <property type="entry name" value="Uracil-DNA glycosylase-like domain"/>
    <property type="match status" value="1"/>
</dbReference>
<dbReference type="GO" id="GO:0046872">
    <property type="term" value="F:metal ion binding"/>
    <property type="evidence" value="ECO:0007669"/>
    <property type="project" value="UniProtKB-KW"/>
</dbReference>
<evidence type="ECO:0000256" key="1">
    <source>
        <dbReference type="ARBA" id="ARBA00022485"/>
    </source>
</evidence>
<keyword evidence="2" id="KW-0479">Metal-binding</keyword>
<sequence>MLPPPALADLEAEVIRCTACPRLVAWREEVARTKRAAYRNETYWGRPVPGFGDPQARVVIVGLAPGAHGSNRTGRMFTGDASGNFLYPALHRAGFADRPESLRRGDGLSLQGLWITAAVRCVPPGNKPAPEEIRTCAGWLERELGLLTSRRVTLALGRIGHDAFLRYLGLRPSAHPFAHGAEHPLPDGTVLLDSYHVSQQNTQTGVLTPEMFDAVLIRARELAGLA</sequence>
<evidence type="ECO:0000256" key="3">
    <source>
        <dbReference type="ARBA" id="ARBA00022763"/>
    </source>
</evidence>
<evidence type="ECO:0000313" key="12">
    <source>
        <dbReference type="Proteomes" id="UP000569951"/>
    </source>
</evidence>
<keyword evidence="7" id="KW-0234">DNA repair</keyword>
<dbReference type="AlphaFoldDB" id="A0A841HZJ1"/>
<reference evidence="11 12" key="1">
    <citation type="submission" date="2020-08" db="EMBL/GenBank/DDBJ databases">
        <title>Genomic Encyclopedia of Type Strains, Phase IV (KMG-IV): sequencing the most valuable type-strain genomes for metagenomic binning, comparative biology and taxonomic classification.</title>
        <authorList>
            <person name="Goeker M."/>
        </authorList>
    </citation>
    <scope>NUCLEOTIDE SEQUENCE [LARGE SCALE GENOMIC DNA]</scope>
    <source>
        <strain evidence="11 12">DSM 21458</strain>
    </source>
</reference>
<dbReference type="GO" id="GO:0006284">
    <property type="term" value="P:base-excision repair"/>
    <property type="evidence" value="ECO:0007669"/>
    <property type="project" value="InterPro"/>
</dbReference>
<evidence type="ECO:0000259" key="10">
    <source>
        <dbReference type="SMART" id="SM00986"/>
    </source>
</evidence>
<dbReference type="RefSeq" id="WP_183984853.1">
    <property type="nucleotide sequence ID" value="NZ_JACHHG010000003.1"/>
</dbReference>
<comment type="caution">
    <text evidence="11">The sequence shown here is derived from an EMBL/GenBank/DDBJ whole genome shotgun (WGS) entry which is preliminary data.</text>
</comment>
<keyword evidence="6" id="KW-0411">Iron-sulfur</keyword>
<evidence type="ECO:0000256" key="8">
    <source>
        <dbReference type="ARBA" id="ARBA00023779"/>
    </source>
</evidence>
<evidence type="ECO:0000313" key="11">
    <source>
        <dbReference type="EMBL" id="MBB6097418.1"/>
    </source>
</evidence>
<evidence type="ECO:0000256" key="7">
    <source>
        <dbReference type="ARBA" id="ARBA00023204"/>
    </source>
</evidence>
<dbReference type="CDD" id="cd10031">
    <property type="entry name" value="UDG-F5_TTUDGB_like"/>
    <property type="match status" value="1"/>
</dbReference>
<feature type="domain" description="Uracil-DNA glycosylase-like" evidence="10">
    <location>
        <begin position="49"/>
        <end position="216"/>
    </location>
</feature>
<dbReference type="EMBL" id="JACHHG010000003">
    <property type="protein sequence ID" value="MBB6097418.1"/>
    <property type="molecule type" value="Genomic_DNA"/>
</dbReference>
<dbReference type="GO" id="GO:0033958">
    <property type="term" value="F:DNA-deoxyinosine glycosylase activity"/>
    <property type="evidence" value="ECO:0007669"/>
    <property type="project" value="InterPro"/>
</dbReference>
<evidence type="ECO:0000256" key="6">
    <source>
        <dbReference type="ARBA" id="ARBA00023014"/>
    </source>
</evidence>
<gene>
    <name evidence="11" type="ORF">HNR42_000835</name>
</gene>
<accession>A0A841HZJ1</accession>